<comment type="activity regulation">
    <text evidence="6">Non-allosteric.</text>
</comment>
<feature type="active site" description="Proton acceptor" evidence="6">
    <location>
        <position position="140"/>
    </location>
</feature>
<dbReference type="InterPro" id="IPR011404">
    <property type="entry name" value="PPi-PFK"/>
</dbReference>
<dbReference type="EC" id="2.7.1.90" evidence="6"/>
<keyword evidence="4 6" id="KW-0418">Kinase</keyword>
<organism evidence="8 9">
    <name type="scientific">Enterococcus aquimarinus</name>
    <dbReference type="NCBI Taxonomy" id="328396"/>
    <lineage>
        <taxon>Bacteria</taxon>
        <taxon>Bacillati</taxon>
        <taxon>Bacillota</taxon>
        <taxon>Bacilli</taxon>
        <taxon>Lactobacillales</taxon>
        <taxon>Enterococcaceae</taxon>
        <taxon>Enterococcus</taxon>
    </lineage>
</organism>
<feature type="binding site" evidence="6">
    <location>
        <position position="15"/>
    </location>
    <ligand>
        <name>diphosphate</name>
        <dbReference type="ChEBI" id="CHEBI:33019"/>
    </ligand>
</feature>
<dbReference type="HAMAP" id="MF_01978">
    <property type="entry name" value="Phosphofructokinase_II_B2"/>
    <property type="match status" value="1"/>
</dbReference>
<feature type="binding site" evidence="6">
    <location>
        <begin position="138"/>
        <end position="140"/>
    </location>
    <ligand>
        <name>substrate</name>
    </ligand>
</feature>
<dbReference type="Gene3D" id="3.40.50.460">
    <property type="entry name" value="Phosphofructokinase domain"/>
    <property type="match status" value="1"/>
</dbReference>
<reference evidence="8 9" key="1">
    <citation type="submission" date="2014-12" db="EMBL/GenBank/DDBJ databases">
        <title>Draft genome sequences of 29 type strains of Enterococci.</title>
        <authorList>
            <person name="Zhong Z."/>
            <person name="Sun Z."/>
            <person name="Liu W."/>
            <person name="Zhang W."/>
            <person name="Zhang H."/>
        </authorList>
    </citation>
    <scope>NUCLEOTIDE SEQUENCE [LARGE SCALE GENOMIC DNA]</scope>
    <source>
        <strain evidence="8 9">DSM 17690</strain>
    </source>
</reference>
<accession>A0A1L8QT77</accession>
<dbReference type="PIRSF" id="PIRSF036483">
    <property type="entry name" value="PFK_XF0274"/>
    <property type="match status" value="1"/>
</dbReference>
<feature type="binding site" evidence="6">
    <location>
        <position position="110"/>
    </location>
    <ligand>
        <name>Mg(2+)</name>
        <dbReference type="ChEBI" id="CHEBI:18420"/>
        <note>catalytic</note>
    </ligand>
</feature>
<comment type="subunit">
    <text evidence="6">Homodimer.</text>
</comment>
<dbReference type="NCBIfam" id="NF010675">
    <property type="entry name" value="PRK14072.1"/>
    <property type="match status" value="1"/>
</dbReference>
<dbReference type="UniPathway" id="UPA00109">
    <property type="reaction ID" value="UER00182"/>
</dbReference>
<comment type="pathway">
    <text evidence="6">Carbohydrate degradation; glycolysis; D-glyceraldehyde 3-phosphate and glycerone phosphate from D-glucose: step 3/4.</text>
</comment>
<dbReference type="GO" id="GO:0046872">
    <property type="term" value="F:metal ion binding"/>
    <property type="evidence" value="ECO:0007669"/>
    <property type="project" value="UniProtKB-KW"/>
</dbReference>
<dbReference type="InterPro" id="IPR000023">
    <property type="entry name" value="Phosphofructokinase_dom"/>
</dbReference>
<dbReference type="GO" id="GO:0005737">
    <property type="term" value="C:cytoplasm"/>
    <property type="evidence" value="ECO:0007669"/>
    <property type="project" value="UniProtKB-SubCell"/>
</dbReference>
<comment type="cofactor">
    <cofactor evidence="1 6">
        <name>Mg(2+)</name>
        <dbReference type="ChEBI" id="CHEBI:18420"/>
    </cofactor>
</comment>
<comment type="similarity">
    <text evidence="6">Belongs to the phosphofructokinase type A (PFKA) family. PPi-dependent PFK group II subfamily. Clade 'B2' sub-subfamily.</text>
</comment>
<dbReference type="GO" id="GO:0047334">
    <property type="term" value="F:diphosphate-fructose-6-phosphate 1-phosphotransferase activity"/>
    <property type="evidence" value="ECO:0007669"/>
    <property type="project" value="UniProtKB-EC"/>
</dbReference>
<keyword evidence="6" id="KW-0963">Cytoplasm</keyword>
<dbReference type="InterPro" id="IPR035966">
    <property type="entry name" value="PKF_sf"/>
</dbReference>
<evidence type="ECO:0000256" key="2">
    <source>
        <dbReference type="ARBA" id="ARBA00022679"/>
    </source>
</evidence>
<proteinExistence type="inferred from homology"/>
<dbReference type="PANTHER" id="PTHR45770">
    <property type="entry name" value="ATP-DEPENDENT 6-PHOSPHOFRUCTOKINASE 1"/>
    <property type="match status" value="1"/>
</dbReference>
<dbReference type="GO" id="GO:0006002">
    <property type="term" value="P:fructose 6-phosphate metabolic process"/>
    <property type="evidence" value="ECO:0007669"/>
    <property type="project" value="InterPro"/>
</dbReference>
<evidence type="ECO:0000256" key="4">
    <source>
        <dbReference type="ARBA" id="ARBA00022777"/>
    </source>
</evidence>
<comment type="function">
    <text evidence="6">Catalyzes the phosphorylation of D-fructose 6-phosphate, the first committing step of glycolysis. Uses inorganic phosphate (PPi) as phosphoryl donor instead of ATP like common ATP-dependent phosphofructokinases (ATP-PFKs), which renders the reaction reversible, and can thus function both in glycolysis and gluconeogenesis. Consistently, PPi-PFK can replace the enzymes of both the forward (ATP-PFK) and reverse (fructose-bisphosphatase (FBPase)) reactions.</text>
</comment>
<dbReference type="AlphaFoldDB" id="A0A1L8QT77"/>
<keyword evidence="2 6" id="KW-0808">Transferase</keyword>
<feature type="site" description="Important for catalytic activity; stabilizes the transition state when the phosphoryl donor is PPi" evidence="6">
    <location>
        <position position="137"/>
    </location>
</feature>
<name>A0A1L8QT77_9ENTE</name>
<comment type="subcellular location">
    <subcellularLocation>
        <location evidence="6">Cytoplasm</location>
    </subcellularLocation>
</comment>
<evidence type="ECO:0000256" key="6">
    <source>
        <dbReference type="HAMAP-Rule" id="MF_01978"/>
    </source>
</evidence>
<evidence type="ECO:0000256" key="1">
    <source>
        <dbReference type="ARBA" id="ARBA00001946"/>
    </source>
</evidence>
<keyword evidence="6" id="KW-0324">Glycolysis</keyword>
<keyword evidence="9" id="KW-1185">Reference proteome</keyword>
<keyword evidence="5 6" id="KW-0460">Magnesium</keyword>
<dbReference type="InterPro" id="IPR050929">
    <property type="entry name" value="PFKA"/>
</dbReference>
<comment type="caution">
    <text evidence="8">The sequence shown here is derived from an EMBL/GenBank/DDBJ whole genome shotgun (WGS) entry which is preliminary data.</text>
</comment>
<protein>
    <recommendedName>
        <fullName evidence="6">Pyrophosphate--fructose 6-phosphate 1-phosphotransferase</fullName>
        <ecNumber evidence="6">2.7.1.90</ecNumber>
    </recommendedName>
    <alternativeName>
        <fullName evidence="6">6-phosphofructokinase, pyrophosphate dependent</fullName>
    </alternativeName>
    <alternativeName>
        <fullName evidence="6">PPi-dependent phosphofructokinase</fullName>
        <shortName evidence="6">PPi-PFK</shortName>
    </alternativeName>
    <alternativeName>
        <fullName evidence="6">Pyrophosphate-dependent 6-phosphofructose-1-kinase</fullName>
    </alternativeName>
</protein>
<dbReference type="InterPro" id="IPR022953">
    <property type="entry name" value="ATP_PFK"/>
</dbReference>
<evidence type="ECO:0000259" key="7">
    <source>
        <dbReference type="Pfam" id="PF00365"/>
    </source>
</evidence>
<keyword evidence="3 6" id="KW-0479">Metal-binding</keyword>
<evidence type="ECO:0000256" key="5">
    <source>
        <dbReference type="ARBA" id="ARBA00022842"/>
    </source>
</evidence>
<dbReference type="EMBL" id="JXKD01000006">
    <property type="protein sequence ID" value="OJG10715.1"/>
    <property type="molecule type" value="Genomic_DNA"/>
</dbReference>
<dbReference type="Pfam" id="PF00365">
    <property type="entry name" value="PFK"/>
    <property type="match status" value="1"/>
</dbReference>
<evidence type="ECO:0000313" key="9">
    <source>
        <dbReference type="Proteomes" id="UP000182149"/>
    </source>
</evidence>
<dbReference type="GO" id="GO:0003872">
    <property type="term" value="F:6-phosphofructokinase activity"/>
    <property type="evidence" value="ECO:0007669"/>
    <property type="project" value="UniProtKB-UniRule"/>
</dbReference>
<dbReference type="PRINTS" id="PR00476">
    <property type="entry name" value="PHFRCTKINASE"/>
</dbReference>
<sequence>MAKVTSNLLVIHGGGPTAVLNASLYGVITKASQSEKIHKIYGAKNGTGGLLREELLDLTNRTPEMLNTLLTSPGTAIGTSRDALEEKDYRKMIAILKKFEIKYVLFNGGNGTMDTCGKLFQLCQKEAVDIQVIGIPKTMDNDIGVTDHCPGYASAARYIAQSVKEVCCDVKSLATRIVIIEASGRNAGWVAAASALADESGVYAPELIYLPEVPFDENRFLADVKQKLQVKKGFVIVVSEGLRDATGKPIGQSGEHSTGRAAQFGGVSFYLADLITQKVGYRARAEKPGLLGRASIALQSEVDVKEAILVGVEAVQAITQGQTGKMVALQRQAVPTYQIETVLVPLEEVMLIEKKLPALFINETNNGVTPAFIQWCKPLIGSDLPAMTSWN</sequence>
<feature type="binding site" evidence="6">
    <location>
        <position position="240"/>
    </location>
    <ligand>
        <name>substrate</name>
    </ligand>
</feature>
<dbReference type="SUPFAM" id="SSF53784">
    <property type="entry name" value="Phosphofructokinase"/>
    <property type="match status" value="1"/>
</dbReference>
<dbReference type="Gene3D" id="3.40.50.450">
    <property type="match status" value="1"/>
</dbReference>
<evidence type="ECO:0000256" key="3">
    <source>
        <dbReference type="ARBA" id="ARBA00022723"/>
    </source>
</evidence>
<gene>
    <name evidence="6" type="primary">pfp</name>
    <name evidence="8" type="ORF">RU93_GL001928</name>
</gene>
<feature type="domain" description="Phosphofructokinase" evidence="7">
    <location>
        <begin position="8"/>
        <end position="318"/>
    </location>
</feature>
<comment type="caution">
    <text evidence="6">Lacks conserved residue(s) required for the propagation of feature annotation.</text>
</comment>
<dbReference type="Proteomes" id="UP000182149">
    <property type="component" value="Unassembled WGS sequence"/>
</dbReference>
<evidence type="ECO:0000313" key="8">
    <source>
        <dbReference type="EMBL" id="OJG10715.1"/>
    </source>
</evidence>
<comment type="catalytic activity">
    <reaction evidence="6">
        <text>beta-D-fructose 6-phosphate + diphosphate = beta-D-fructose 1,6-bisphosphate + phosphate + H(+)</text>
        <dbReference type="Rhea" id="RHEA:13613"/>
        <dbReference type="ChEBI" id="CHEBI:15378"/>
        <dbReference type="ChEBI" id="CHEBI:32966"/>
        <dbReference type="ChEBI" id="CHEBI:33019"/>
        <dbReference type="ChEBI" id="CHEBI:43474"/>
        <dbReference type="ChEBI" id="CHEBI:57634"/>
        <dbReference type="EC" id="2.7.1.90"/>
    </reaction>
</comment>
<dbReference type="STRING" id="328396.RU93_GL001928"/>